<keyword evidence="3" id="KW-1185">Reference proteome</keyword>
<organism evidence="2 3">
    <name type="scientific">Psychromonas marina</name>
    <dbReference type="NCBI Taxonomy" id="88364"/>
    <lineage>
        <taxon>Bacteria</taxon>
        <taxon>Pseudomonadati</taxon>
        <taxon>Pseudomonadota</taxon>
        <taxon>Gammaproteobacteria</taxon>
        <taxon>Alteromonadales</taxon>
        <taxon>Psychromonadaceae</taxon>
        <taxon>Psychromonas</taxon>
    </lineage>
</organism>
<dbReference type="Proteomes" id="UP001157353">
    <property type="component" value="Unassembled WGS sequence"/>
</dbReference>
<reference evidence="3" key="1">
    <citation type="journal article" date="2019" name="Int. J. Syst. Evol. Microbiol.">
        <title>The Global Catalogue of Microorganisms (GCM) 10K type strain sequencing project: providing services to taxonomists for standard genome sequencing and annotation.</title>
        <authorList>
            <consortium name="The Broad Institute Genomics Platform"/>
            <consortium name="The Broad Institute Genome Sequencing Center for Infectious Disease"/>
            <person name="Wu L."/>
            <person name="Ma J."/>
        </authorList>
    </citation>
    <scope>NUCLEOTIDE SEQUENCE [LARGE SCALE GENOMIC DNA]</scope>
    <source>
        <strain evidence="3">NBRC 103166</strain>
    </source>
</reference>
<keyword evidence="1" id="KW-0732">Signal</keyword>
<gene>
    <name evidence="2" type="ORF">GCM10007916_07770</name>
</gene>
<dbReference type="SUPFAM" id="SSF56935">
    <property type="entry name" value="Porins"/>
    <property type="match status" value="1"/>
</dbReference>
<accession>A0ABQ6DX92</accession>
<comment type="caution">
    <text evidence="2">The sequence shown here is derived from an EMBL/GenBank/DDBJ whole genome shotgun (WGS) entry which is preliminary data.</text>
</comment>
<dbReference type="RefSeq" id="WP_284202821.1">
    <property type="nucleotide sequence ID" value="NZ_BSPQ01000001.1"/>
</dbReference>
<protein>
    <submittedName>
        <fullName evidence="2">Membrane protein</fullName>
    </submittedName>
</protein>
<evidence type="ECO:0000313" key="3">
    <source>
        <dbReference type="Proteomes" id="UP001157353"/>
    </source>
</evidence>
<name>A0ABQ6DX92_9GAMM</name>
<feature type="signal peptide" evidence="1">
    <location>
        <begin position="1"/>
        <end position="20"/>
    </location>
</feature>
<sequence length="208" mass="22652">MKKQICAAAIATAFSMPTMADFVGIYAGVDYRTTKTSYTDSTDGLEDTNNISGFVAFEHFIPLIPNVKLKYSDLSSEYKNTSGELSSSALNGILYYELFDNGLFEFDLGLAYTDLEGIENQSASLGQAYAAAKVHIPGTGMHAFAEIVGGSLTDDSATDTEFGLAYTFNPDSLLLNFSVRAGYRMQEFEINKRTQENKGLFAGLAVHF</sequence>
<evidence type="ECO:0000256" key="1">
    <source>
        <dbReference type="SAM" id="SignalP"/>
    </source>
</evidence>
<dbReference type="InterPro" id="IPR026387">
    <property type="entry name" value="OMP_w_GlyGly"/>
</dbReference>
<feature type="chain" id="PRO_5047087384" evidence="1">
    <location>
        <begin position="21"/>
        <end position="208"/>
    </location>
</feature>
<proteinExistence type="predicted"/>
<dbReference type="EMBL" id="BSPQ01000001">
    <property type="protein sequence ID" value="GLS89710.1"/>
    <property type="molecule type" value="Genomic_DNA"/>
</dbReference>
<evidence type="ECO:0000313" key="2">
    <source>
        <dbReference type="EMBL" id="GLS89710.1"/>
    </source>
</evidence>
<dbReference type="NCBIfam" id="TIGR04219">
    <property type="entry name" value="OMP_w_GlyGly"/>
    <property type="match status" value="1"/>
</dbReference>